<reference evidence="3" key="1">
    <citation type="journal article" date="2022" name="Environ. Microbiol.">
        <title>Geoalkalibacter halelectricus SAP #1 sp. nov. possessing extracellular electron transfer and mineral#reducing capabilities from a haloalkaline environment.</title>
        <authorList>
            <person name="Yadav S."/>
            <person name="Singh R."/>
            <person name="Sundharam S.S."/>
            <person name="Chaudhary S."/>
            <person name="Krishnamurthi S."/>
            <person name="Patil S.A."/>
        </authorList>
    </citation>
    <scope>NUCLEOTIDE SEQUENCE</scope>
    <source>
        <strain evidence="3">SAP-1</strain>
    </source>
</reference>
<comment type="subcellular location">
    <subcellularLocation>
        <location evidence="1">Cell envelope</location>
    </subcellularLocation>
</comment>
<keyword evidence="4" id="KW-1185">Reference proteome</keyword>
<gene>
    <name evidence="3" type="ORF">L9S41_02715</name>
</gene>
<feature type="domain" description="Plastocyanin-like" evidence="2">
    <location>
        <begin position="85"/>
        <end position="174"/>
    </location>
</feature>
<dbReference type="NCBIfam" id="TIGR01409">
    <property type="entry name" value="TAT_signal_seq"/>
    <property type="match status" value="1"/>
</dbReference>
<dbReference type="Proteomes" id="UP001060414">
    <property type="component" value="Chromosome"/>
</dbReference>
<evidence type="ECO:0000256" key="1">
    <source>
        <dbReference type="ARBA" id="ARBA00004196"/>
    </source>
</evidence>
<dbReference type="RefSeq" id="WP_260748681.1">
    <property type="nucleotide sequence ID" value="NZ_CP092109.1"/>
</dbReference>
<evidence type="ECO:0000313" key="3">
    <source>
        <dbReference type="EMBL" id="UWZ80324.1"/>
    </source>
</evidence>
<dbReference type="InterPro" id="IPR008972">
    <property type="entry name" value="Cupredoxin"/>
</dbReference>
<dbReference type="InterPro" id="IPR011707">
    <property type="entry name" value="Cu-oxidase-like_N"/>
</dbReference>
<dbReference type="SUPFAM" id="SSF49503">
    <property type="entry name" value="Cupredoxins"/>
    <property type="match status" value="2"/>
</dbReference>
<accession>A0ABY5ZP84</accession>
<proteinExistence type="predicted"/>
<evidence type="ECO:0000259" key="2">
    <source>
        <dbReference type="Pfam" id="PF07732"/>
    </source>
</evidence>
<dbReference type="EMBL" id="CP092109">
    <property type="protein sequence ID" value="UWZ80324.1"/>
    <property type="molecule type" value="Genomic_DNA"/>
</dbReference>
<dbReference type="Pfam" id="PF07732">
    <property type="entry name" value="Cu-oxidase_3"/>
    <property type="match status" value="1"/>
</dbReference>
<evidence type="ECO:0000313" key="4">
    <source>
        <dbReference type="Proteomes" id="UP001060414"/>
    </source>
</evidence>
<name>A0ABY5ZP84_9BACT</name>
<protein>
    <submittedName>
        <fullName evidence="3">Multicopper oxidase domain-containing protein</fullName>
    </submittedName>
</protein>
<dbReference type="InterPro" id="IPR019546">
    <property type="entry name" value="TAT_signal_bac_arc"/>
</dbReference>
<dbReference type="Gene3D" id="2.60.40.420">
    <property type="entry name" value="Cupredoxins - blue copper proteins"/>
    <property type="match status" value="2"/>
</dbReference>
<sequence length="551" mass="60316">MKRRDFLKFTSTGLAVVAVGSMADWPAFWRGSQAHASSFGLDRLELEMVAVDAEMVDGIPVPMWAFKIDDDDHEGEGMEHHITAARIPGPALVALAGDRIRLRITNSIAGTRTHRFAIPGVTLTVNGTQMDSVVVPHDDRVDIEFTAPAPGTYMYLDPENAPINRMMGLHGVLVSMANPVGNNTPYLSPTSNIQKLFNDLGTAPHFSPGNPWDMARNTIWVFNVIDSEKFGDVAESATALPSSTFMTFVGGNRFLPDYFTINGKSGFFGAQHSHHSDEMDVVHDTDDGRIIIANAVYDMQSNVSFKGTVGQPMLVRTLNAGNMWHSPHIHGTHVFPLSHNNIMRPAETFPKLETNLFMIDTWALEPGGIKDVLHPFTIPPDIPVDADVVGGGRKAWPPVDERFPLVYPMHDHNEITNTAAGGNYPHGITTHWQIDADFDPTDPATGVILIDRADLRVKTGQLVVEGRFTVASPSDSDPLFLHLHAGGASGPMITGSIRVGTDGRFRFRGRALKALGRRFVTLMHHGHSDDNGNGDDHVVVHAVRTVPLRLR</sequence>
<organism evidence="3 4">
    <name type="scientific">Geoalkalibacter halelectricus</name>
    <dbReference type="NCBI Taxonomy" id="2847045"/>
    <lineage>
        <taxon>Bacteria</taxon>
        <taxon>Pseudomonadati</taxon>
        <taxon>Thermodesulfobacteriota</taxon>
        <taxon>Desulfuromonadia</taxon>
        <taxon>Desulfuromonadales</taxon>
        <taxon>Geoalkalibacteraceae</taxon>
        <taxon>Geoalkalibacter</taxon>
    </lineage>
</organism>